<dbReference type="EMBL" id="JAEPRD010000033">
    <property type="protein sequence ID" value="KAG2206023.1"/>
    <property type="molecule type" value="Genomic_DNA"/>
</dbReference>
<dbReference type="AlphaFoldDB" id="A0A8H7RA63"/>
<evidence type="ECO:0000313" key="2">
    <source>
        <dbReference type="Proteomes" id="UP000603453"/>
    </source>
</evidence>
<name>A0A8H7RA63_9FUNG</name>
<organism evidence="1 2">
    <name type="scientific">Mucor saturninus</name>
    <dbReference type="NCBI Taxonomy" id="64648"/>
    <lineage>
        <taxon>Eukaryota</taxon>
        <taxon>Fungi</taxon>
        <taxon>Fungi incertae sedis</taxon>
        <taxon>Mucoromycota</taxon>
        <taxon>Mucoromycotina</taxon>
        <taxon>Mucoromycetes</taxon>
        <taxon>Mucorales</taxon>
        <taxon>Mucorineae</taxon>
        <taxon>Mucoraceae</taxon>
        <taxon>Mucor</taxon>
    </lineage>
</organism>
<accession>A0A8H7RA63</accession>
<keyword evidence="2" id="KW-1185">Reference proteome</keyword>
<gene>
    <name evidence="1" type="ORF">INT47_005341</name>
</gene>
<dbReference type="Proteomes" id="UP000603453">
    <property type="component" value="Unassembled WGS sequence"/>
</dbReference>
<evidence type="ECO:0000313" key="1">
    <source>
        <dbReference type="EMBL" id="KAG2206023.1"/>
    </source>
</evidence>
<comment type="caution">
    <text evidence="1">The sequence shown here is derived from an EMBL/GenBank/DDBJ whole genome shotgun (WGS) entry which is preliminary data.</text>
</comment>
<sequence length="313" mass="34070">MPLPKILAPYLPEDQGVIEKLDHVLSPVLPFSPVQPTQNRDNVIELHTLDDNSSAEDLEPTDQNAMVLHPMYQPAQVTPPAMDLSPPAEFLQEVYDEPEILDTSTRVVTPKFSEANTLVTSKFIQSSPSPLQPITSNIFPASTNVKDVESKDFPMETNIRKSTSVPTESDFKTKCKRMIRNAKGLVCKPTSPKPTTVRAAVAAAVAEPATAAVAAPATAAPAPIVIAKAGVSMPSPPVKHVTQDRPTLRPIDTSFSPLFMKKEEVCSTPIYLRHHTTSQASMEEKEPAVYASPVKGTVAYDIKLLCEESFFGR</sequence>
<reference evidence="1" key="1">
    <citation type="submission" date="2020-12" db="EMBL/GenBank/DDBJ databases">
        <title>Metabolic potential, ecology and presence of endohyphal bacteria is reflected in genomic diversity of Mucoromycotina.</title>
        <authorList>
            <person name="Muszewska A."/>
            <person name="Okrasinska A."/>
            <person name="Steczkiewicz K."/>
            <person name="Drgas O."/>
            <person name="Orlowska M."/>
            <person name="Perlinska-Lenart U."/>
            <person name="Aleksandrzak-Piekarczyk T."/>
            <person name="Szatraj K."/>
            <person name="Zielenkiewicz U."/>
            <person name="Pilsyk S."/>
            <person name="Malc E."/>
            <person name="Mieczkowski P."/>
            <person name="Kruszewska J.S."/>
            <person name="Biernat P."/>
            <person name="Pawlowska J."/>
        </authorList>
    </citation>
    <scope>NUCLEOTIDE SEQUENCE</scope>
    <source>
        <strain evidence="1">WA0000017839</strain>
    </source>
</reference>
<proteinExistence type="predicted"/>
<dbReference type="OrthoDB" id="2268958at2759"/>
<protein>
    <submittedName>
        <fullName evidence="1">Uncharacterized protein</fullName>
    </submittedName>
</protein>